<name>A0A1Y0EN94_9BURK</name>
<feature type="transmembrane region" description="Helical" evidence="1">
    <location>
        <begin position="69"/>
        <end position="86"/>
    </location>
</feature>
<sequence>MTAVYLLNHLFNFIAPALWLAVFLPGVCRLLWRGAPARLSLVEQMGVQLVVGVLVLLAGLVVLGRDGAMLTYAMLVALAAVGQWLMQR</sequence>
<keyword evidence="3" id="KW-1185">Reference proteome</keyword>
<evidence type="ECO:0000313" key="2">
    <source>
        <dbReference type="EMBL" id="ARU05077.1"/>
    </source>
</evidence>
<gene>
    <name evidence="2" type="ORF">CCO03_10585</name>
</gene>
<keyword evidence="1" id="KW-0472">Membrane</keyword>
<evidence type="ECO:0000313" key="3">
    <source>
        <dbReference type="Proteomes" id="UP000196138"/>
    </source>
</evidence>
<dbReference type="EMBL" id="CP021455">
    <property type="protein sequence ID" value="ARU05077.1"/>
    <property type="molecule type" value="Genomic_DNA"/>
</dbReference>
<feature type="transmembrane region" description="Helical" evidence="1">
    <location>
        <begin position="44"/>
        <end position="63"/>
    </location>
</feature>
<feature type="transmembrane region" description="Helical" evidence="1">
    <location>
        <begin position="13"/>
        <end position="32"/>
    </location>
</feature>
<dbReference type="AlphaFoldDB" id="A0A1Y0EN94"/>
<keyword evidence="1" id="KW-0812">Transmembrane</keyword>
<dbReference type="OrthoDB" id="8908883at2"/>
<dbReference type="RefSeq" id="WP_087280867.1">
    <property type="nucleotide sequence ID" value="NZ_CP021455.1"/>
</dbReference>
<proteinExistence type="predicted"/>
<protein>
    <submittedName>
        <fullName evidence="2">Uncharacterized protein</fullName>
    </submittedName>
</protein>
<reference evidence="2 3" key="1">
    <citation type="submission" date="2017-05" db="EMBL/GenBank/DDBJ databases">
        <authorList>
            <person name="Song R."/>
            <person name="Chenine A.L."/>
            <person name="Ruprecht R.M."/>
        </authorList>
    </citation>
    <scope>NUCLEOTIDE SEQUENCE [LARGE SCALE GENOMIC DNA]</scope>
    <source>
        <strain evidence="2 3">DSM 26136</strain>
    </source>
</reference>
<evidence type="ECO:0000256" key="1">
    <source>
        <dbReference type="SAM" id="Phobius"/>
    </source>
</evidence>
<accession>A0A1Y0EN94</accession>
<dbReference type="Proteomes" id="UP000196138">
    <property type="component" value="Chromosome"/>
</dbReference>
<organism evidence="2 3">
    <name type="scientific">Comamonas serinivorans</name>
    <dbReference type="NCBI Taxonomy" id="1082851"/>
    <lineage>
        <taxon>Bacteria</taxon>
        <taxon>Pseudomonadati</taxon>
        <taxon>Pseudomonadota</taxon>
        <taxon>Betaproteobacteria</taxon>
        <taxon>Burkholderiales</taxon>
        <taxon>Comamonadaceae</taxon>
        <taxon>Comamonas</taxon>
    </lineage>
</organism>
<dbReference type="KEGG" id="cser:CCO03_10585"/>
<keyword evidence="1" id="KW-1133">Transmembrane helix</keyword>